<dbReference type="NCBIfam" id="TIGR02603">
    <property type="entry name" value="CxxCH_TIGR02603"/>
    <property type="match status" value="1"/>
</dbReference>
<keyword evidence="7" id="KW-1185">Reference proteome</keyword>
<gene>
    <name evidence="6" type="ORF">GTQ38_00770</name>
</gene>
<dbReference type="InterPro" id="IPR013428">
    <property type="entry name" value="Membrane-bound_put_N"/>
</dbReference>
<dbReference type="GO" id="GO:0009055">
    <property type="term" value="F:electron transfer activity"/>
    <property type="evidence" value="ECO:0007669"/>
    <property type="project" value="InterPro"/>
</dbReference>
<dbReference type="Gene3D" id="1.10.760.10">
    <property type="entry name" value="Cytochrome c-like domain"/>
    <property type="match status" value="1"/>
</dbReference>
<feature type="domain" description="Cytochrome c" evidence="5">
    <location>
        <begin position="854"/>
        <end position="987"/>
    </location>
</feature>
<dbReference type="Pfam" id="PF23500">
    <property type="entry name" value="DUF7133"/>
    <property type="match status" value="1"/>
</dbReference>
<dbReference type="GO" id="GO:0020037">
    <property type="term" value="F:heme binding"/>
    <property type="evidence" value="ECO:0007669"/>
    <property type="project" value="InterPro"/>
</dbReference>
<dbReference type="AlphaFoldDB" id="A0A6L9E7A9"/>
<sequence>MRFSYCYLLVFLSCFLACGPKEKIPPEGFVIHPEFDLELVASEPLVFDPVEMKFDENGRTYVLEMPGYPLRDAESRLVELLDTDADGIYDQRKMFSENLGVASSFMPYKKGFLVAAPPDLLWIADTDGDGKEDQRQVHMSGFSNENLQHNFNGLTYGLDNWIYAANGGNSGQPYFPGKADEAVDLKGRDMKFDLNSKQIIAFGESSGGFKLTFNEWGHLFETHNLEHISHLVMEDRFLEDLPGAPSHALINVSNHDENGLSRIYPIGEQDTRVNHPEQSGYFSGACGITYYGGGSFPADYRSPVLVADCVLNLVHMDLLSPDETSFEAFRYGDKVEFLASTDRAFRPVNMEVGPGGSLYLLDMHREVIEHPEWIPDEMEAEMDLHAGKEKGRIYKITRKNSIPETTRPDFNTPDSLVTALGHPNQWVRNTAHRLLVTDSVVALIPALKAQLKNSDKPLARLHSMWVLEGLGALEDKELKTVLGDEEAYLRENALKIAEYRIIENSELKEMVLDLVEDKTPRVQMQALLSLNAVQAKMTPGDITGLIKKFDILLQNQRTDTWIVNAMASLGKPYAFALFSNLLELQEEISPNAAALFQIQAQIVGQDGAQKQLALILNRLANKEISEQAKADMIAALTSGIRINENRNNGLRTNATITQALNLIEKDASASLLMASADFRKELGIPLSPAIRQNLRTAYANLNKVEVFSEELLAQLQFVAVDDFGRRAALLYNLLDGKMPLKLQKEALKQLWESGDKNIGRELLSRWENLGPESRKLATDILLYKSENHPLLLSAMEKGEVSLGEFNLDLERRRALLFSDDDKIRKRAEALFSDGGVVTRRQVIDKMRPALELAGNSQSGRVTFEQQCASCHIYGEVGVDVGPVLTEISRKSKETLLHDILDPNAAVDTRYLNHKVVNSEGTIYFGLVEKDTDKEVSLRMTGGETVSIQKQNLSSFTSTGVSMMPEGLETAIDAQQMADLLAFLQGQQNEALEKGEP</sequence>
<proteinExistence type="predicted"/>
<dbReference type="SUPFAM" id="SSF46626">
    <property type="entry name" value="Cytochrome c"/>
    <property type="match status" value="1"/>
</dbReference>
<dbReference type="InterPro" id="IPR016024">
    <property type="entry name" value="ARM-type_fold"/>
</dbReference>
<dbReference type="Proteomes" id="UP000475249">
    <property type="component" value="Unassembled WGS sequence"/>
</dbReference>
<dbReference type="InterPro" id="IPR036909">
    <property type="entry name" value="Cyt_c-like_dom_sf"/>
</dbReference>
<dbReference type="InterPro" id="IPR011042">
    <property type="entry name" value="6-blade_b-propeller_TolB-like"/>
</dbReference>
<evidence type="ECO:0000256" key="3">
    <source>
        <dbReference type="ARBA" id="ARBA00023004"/>
    </source>
</evidence>
<evidence type="ECO:0000259" key="5">
    <source>
        <dbReference type="PROSITE" id="PS51007"/>
    </source>
</evidence>
<evidence type="ECO:0000313" key="6">
    <source>
        <dbReference type="EMBL" id="NAS10514.1"/>
    </source>
</evidence>
<comment type="caution">
    <text evidence="6">The sequence shown here is derived from an EMBL/GenBank/DDBJ whole genome shotgun (WGS) entry which is preliminary data.</text>
</comment>
<protein>
    <submittedName>
        <fullName evidence="6">C-type cytochrome</fullName>
    </submittedName>
</protein>
<evidence type="ECO:0000256" key="1">
    <source>
        <dbReference type="ARBA" id="ARBA00022617"/>
    </source>
</evidence>
<dbReference type="PANTHER" id="PTHR33546">
    <property type="entry name" value="LARGE, MULTIFUNCTIONAL SECRETED PROTEIN-RELATED"/>
    <property type="match status" value="1"/>
</dbReference>
<keyword evidence="1 4" id="KW-0349">Heme</keyword>
<dbReference type="InterPro" id="IPR011989">
    <property type="entry name" value="ARM-like"/>
</dbReference>
<accession>A0A6L9E7A9</accession>
<evidence type="ECO:0000256" key="2">
    <source>
        <dbReference type="ARBA" id="ARBA00022723"/>
    </source>
</evidence>
<evidence type="ECO:0000313" key="7">
    <source>
        <dbReference type="Proteomes" id="UP000475249"/>
    </source>
</evidence>
<dbReference type="Gene3D" id="2.120.10.30">
    <property type="entry name" value="TolB, C-terminal domain"/>
    <property type="match status" value="1"/>
</dbReference>
<dbReference type="PROSITE" id="PS51007">
    <property type="entry name" value="CYTC"/>
    <property type="match status" value="1"/>
</dbReference>
<reference evidence="6 7" key="1">
    <citation type="submission" date="2020-01" db="EMBL/GenBank/DDBJ databases">
        <title>Bacteria diversity of Porities sp.</title>
        <authorList>
            <person name="Wang G."/>
        </authorList>
    </citation>
    <scope>NUCLEOTIDE SEQUENCE [LARGE SCALE GENOMIC DNA]</scope>
    <source>
        <strain evidence="6 7">R33</strain>
    </source>
</reference>
<keyword evidence="2 4" id="KW-0479">Metal-binding</keyword>
<name>A0A6L9E7A9_9FLAO</name>
<organism evidence="6 7">
    <name type="scientific">Poritiphilus flavus</name>
    <dbReference type="NCBI Taxonomy" id="2697053"/>
    <lineage>
        <taxon>Bacteria</taxon>
        <taxon>Pseudomonadati</taxon>
        <taxon>Bacteroidota</taxon>
        <taxon>Flavobacteriia</taxon>
        <taxon>Flavobacteriales</taxon>
        <taxon>Flavobacteriaceae</taxon>
        <taxon>Poritiphilus</taxon>
    </lineage>
</organism>
<dbReference type="InterPro" id="IPR055557">
    <property type="entry name" value="DUF7133"/>
</dbReference>
<dbReference type="NCBIfam" id="TIGR02604">
    <property type="entry name" value="Piru_Ver_Nterm"/>
    <property type="match status" value="1"/>
</dbReference>
<dbReference type="InterPro" id="IPR009056">
    <property type="entry name" value="Cyt_c-like_dom"/>
</dbReference>
<evidence type="ECO:0000256" key="4">
    <source>
        <dbReference type="PROSITE-ProRule" id="PRU00433"/>
    </source>
</evidence>
<dbReference type="GO" id="GO:0046872">
    <property type="term" value="F:metal ion binding"/>
    <property type="evidence" value="ECO:0007669"/>
    <property type="project" value="UniProtKB-KW"/>
</dbReference>
<dbReference type="SUPFAM" id="SSF48371">
    <property type="entry name" value="ARM repeat"/>
    <property type="match status" value="1"/>
</dbReference>
<dbReference type="InterPro" id="IPR013427">
    <property type="entry name" value="Haem-bd_dom_put"/>
</dbReference>
<dbReference type="PANTHER" id="PTHR33546:SF1">
    <property type="entry name" value="LARGE, MULTIFUNCTIONAL SECRETED PROTEIN"/>
    <property type="match status" value="1"/>
</dbReference>
<keyword evidence="3 4" id="KW-0408">Iron</keyword>
<dbReference type="EMBL" id="WXYO01000001">
    <property type="protein sequence ID" value="NAS10514.1"/>
    <property type="molecule type" value="Genomic_DNA"/>
</dbReference>
<dbReference type="Gene3D" id="1.25.10.10">
    <property type="entry name" value="Leucine-rich Repeat Variant"/>
    <property type="match status" value="1"/>
</dbReference>